<evidence type="ECO:0000313" key="5">
    <source>
        <dbReference type="Proteomes" id="UP000295756"/>
    </source>
</evidence>
<organism evidence="4 5">
    <name type="scientific">Leuconostoc kimchii</name>
    <dbReference type="NCBI Taxonomy" id="136609"/>
    <lineage>
        <taxon>Bacteria</taxon>
        <taxon>Bacillati</taxon>
        <taxon>Bacillota</taxon>
        <taxon>Bacilli</taxon>
        <taxon>Lactobacillales</taxon>
        <taxon>Lactobacillaceae</taxon>
        <taxon>Leuconostoc</taxon>
    </lineage>
</organism>
<accession>A0ABX5SI95</accession>
<dbReference type="InterPro" id="IPR036271">
    <property type="entry name" value="Tet_transcr_reg_TetR-rel_C_sf"/>
</dbReference>
<dbReference type="Proteomes" id="UP000295756">
    <property type="component" value="Chromosome"/>
</dbReference>
<evidence type="ECO:0000259" key="3">
    <source>
        <dbReference type="PROSITE" id="PS50977"/>
    </source>
</evidence>
<feature type="DNA-binding region" description="H-T-H motif" evidence="2">
    <location>
        <begin position="36"/>
        <end position="55"/>
    </location>
</feature>
<keyword evidence="5" id="KW-1185">Reference proteome</keyword>
<evidence type="ECO:0000256" key="1">
    <source>
        <dbReference type="ARBA" id="ARBA00023125"/>
    </source>
</evidence>
<proteinExistence type="predicted"/>
<feature type="domain" description="HTH tetR-type" evidence="3">
    <location>
        <begin position="13"/>
        <end position="73"/>
    </location>
</feature>
<gene>
    <name evidence="4" type="ORF">EW139_01065</name>
</gene>
<dbReference type="PANTHER" id="PTHR43479:SF11">
    <property type="entry name" value="ACREF_ENVCD OPERON REPRESSOR-RELATED"/>
    <property type="match status" value="1"/>
</dbReference>
<dbReference type="PROSITE" id="PS50977">
    <property type="entry name" value="HTH_TETR_2"/>
    <property type="match status" value="1"/>
</dbReference>
<dbReference type="InterPro" id="IPR009057">
    <property type="entry name" value="Homeodomain-like_sf"/>
</dbReference>
<protein>
    <submittedName>
        <fullName evidence="4">TetR/AcrR family transcriptional regulator</fullName>
    </submittedName>
</protein>
<reference evidence="4 5" key="1">
    <citation type="submission" date="2019-03" db="EMBL/GenBank/DDBJ databases">
        <title>Complete Genome Sequence of Leuconostoc kimchii strain NKJ218 Isolated from Homemade Kimchi.</title>
        <authorList>
            <person name="Jung J.Y."/>
            <person name="Jin H.M."/>
            <person name="Jung J.-W."/>
            <person name="Lee S.-Y."/>
            <person name="Ryu B.-G."/>
            <person name="Han S.-S."/>
            <person name="Kang H.K."/>
            <person name="Choi H.W."/>
            <person name="Chung E.J."/>
            <person name="Choi K.-M."/>
        </authorList>
    </citation>
    <scope>NUCLEOTIDE SEQUENCE [LARGE SCALE GENOMIC DNA]</scope>
    <source>
        <strain evidence="4 5">NKJ218</strain>
    </source>
</reference>
<dbReference type="Gene3D" id="1.10.357.10">
    <property type="entry name" value="Tetracycline Repressor, domain 2"/>
    <property type="match status" value="1"/>
</dbReference>
<dbReference type="PANTHER" id="PTHR43479">
    <property type="entry name" value="ACREF/ENVCD OPERON REPRESSOR-RELATED"/>
    <property type="match status" value="1"/>
</dbReference>
<keyword evidence="1 2" id="KW-0238">DNA-binding</keyword>
<name>A0ABX5SI95_9LACO</name>
<dbReference type="InterPro" id="IPR050624">
    <property type="entry name" value="HTH-type_Tx_Regulator"/>
</dbReference>
<dbReference type="EMBL" id="CP037939">
    <property type="protein sequence ID" value="QBR46788.1"/>
    <property type="molecule type" value="Genomic_DNA"/>
</dbReference>
<dbReference type="RefSeq" id="WP_013102868.1">
    <property type="nucleotide sequence ID" value="NZ_CP037939.1"/>
</dbReference>
<evidence type="ECO:0000313" key="4">
    <source>
        <dbReference type="EMBL" id="QBR46788.1"/>
    </source>
</evidence>
<dbReference type="InterPro" id="IPR001647">
    <property type="entry name" value="HTH_TetR"/>
</dbReference>
<dbReference type="SUPFAM" id="SSF46689">
    <property type="entry name" value="Homeodomain-like"/>
    <property type="match status" value="1"/>
</dbReference>
<evidence type="ECO:0000256" key="2">
    <source>
        <dbReference type="PROSITE-ProRule" id="PRU00335"/>
    </source>
</evidence>
<dbReference type="Pfam" id="PF00440">
    <property type="entry name" value="TetR_N"/>
    <property type="match status" value="1"/>
</dbReference>
<sequence length="190" mass="21571">MIIYYWIMRKIDTNKQQAIQQAVYDLVTADGLTNLSMSKIADSAHVSPATIYIYYADKKDLLSQMYMAVKSSLDQGLMETINHGVDVTSKLKLALLHFAKFYEKHPKEILFMWTMLHNSTEVSEEANAFCRQRAAVVVELISTAIREELLITSDILELQALTFGSLSDYLQNGGTNIDVFVDHIVDRLID</sequence>
<dbReference type="SUPFAM" id="SSF48498">
    <property type="entry name" value="Tetracyclin repressor-like, C-terminal domain"/>
    <property type="match status" value="1"/>
</dbReference>